<feature type="region of interest" description="Disordered" evidence="2">
    <location>
        <begin position="411"/>
        <end position="439"/>
    </location>
</feature>
<reference evidence="3" key="2">
    <citation type="submission" date="2014-05" db="EMBL/GenBank/DDBJ databases">
        <title>The genome and life-stage specific transcriptomes of Globodera pallida elucidate key aspects of plant parasitism by a cyst nematode.</title>
        <authorList>
            <person name="Cotton J.A."/>
            <person name="Lilley C.J."/>
            <person name="Jones L.M."/>
            <person name="Kikuchi T."/>
            <person name="Reid A.J."/>
            <person name="Thorpe P."/>
            <person name="Tsai I.J."/>
            <person name="Beasley H."/>
            <person name="Blok V."/>
            <person name="Cock P.J.A."/>
            <person name="Van den Akker S.E."/>
            <person name="Holroyd N."/>
            <person name="Hunt M."/>
            <person name="Mantelin S."/>
            <person name="Naghra H."/>
            <person name="Pain A."/>
            <person name="Palomares-Rius J.E."/>
            <person name="Zarowiecki M."/>
            <person name="Berriman M."/>
            <person name="Jones J.T."/>
            <person name="Urwin P.E."/>
        </authorList>
    </citation>
    <scope>NUCLEOTIDE SEQUENCE [LARGE SCALE GENOMIC DNA]</scope>
    <source>
        <strain evidence="3">Lindley</strain>
    </source>
</reference>
<keyword evidence="1" id="KW-0175">Coiled coil</keyword>
<organism evidence="3 4">
    <name type="scientific">Globodera pallida</name>
    <name type="common">Potato cyst nematode worm</name>
    <name type="synonym">Heterodera pallida</name>
    <dbReference type="NCBI Taxonomy" id="36090"/>
    <lineage>
        <taxon>Eukaryota</taxon>
        <taxon>Metazoa</taxon>
        <taxon>Ecdysozoa</taxon>
        <taxon>Nematoda</taxon>
        <taxon>Chromadorea</taxon>
        <taxon>Rhabditida</taxon>
        <taxon>Tylenchina</taxon>
        <taxon>Tylenchomorpha</taxon>
        <taxon>Tylenchoidea</taxon>
        <taxon>Heteroderidae</taxon>
        <taxon>Heteroderinae</taxon>
        <taxon>Globodera</taxon>
    </lineage>
</organism>
<feature type="compositionally biased region" description="Basic and acidic residues" evidence="2">
    <location>
        <begin position="412"/>
        <end position="424"/>
    </location>
</feature>
<sequence length="840" mass="97026">MPKLDGKPLYEQRGGMELTQVMLFVKNVHNRHGTITEPVRFLNKELVEKVRGWAEFLGNFLKSPPHNRTYRQIDVEFNADDGPMVEHKIEDARHLLEWISKNNFILEGIAEAKLIPEPPWPQLQRHGSAAAVQQKQIGPTTLINQAQYRDALNFARTRSHKLWLSDQPKNVAWKCQEMSSKMRKRCMGWATIHWAIWHYIKFLTAIEGKSLTHLSESELPKIALFPKLKPSIARGHVKSEERLQRQQSFFEHNGFMELTQVMRKVESVYKLRNSQHFPKPLLFLNFDVIDNVWGWAKFAAEPEKYLSYQKANGTVIHSNNSKQFKSLLNEAQSVLKHVLGKMQENWLSPHFDQKILTTAPMPFNDTKIDDENTLGRNHGKTMPKAEDDPKNERTNTLYHDAVSDFSQTLSDEAEHLSEKQHHPPSESSSVNSMKRERRTEAREILRKLRSGKVSFKKNGAHYPLSPTKVTEILAEIDQANSEKEIEEAAAKFPDGEEKMHKKVKEENHRYKKAKNESDHFLSSVSAAQQKWQQIERTLREQLEKRGTDRYINRQEIADPYDAGQLIVRQNDEKRIILIPREEEIVRTVYHVANPEGTHGKLLGKNTQKSWKNAKKCLNIMDDQNAEKSMLEYCKMAIEAEDRAEIYEKWASIGKEMQRGIPPIYMKNDGNPMKANELLLLLEKAFNALVNGEKLPLLPTPVKRTELLASNYRLKIDQQRHQTNRRTAQNMAKSYAIADQLGGRIPVDYGELKGYGKRHKAPAYIDNHKLVEHTEKKEERKASEVASKAAIKRIGRYQNKEIANSPQHNYRGYDGQSEVDEYNRPTNRESPNSGKAENENG</sequence>
<protein>
    <submittedName>
        <fullName evidence="4">ULP_PROTEASE domain-containing protein</fullName>
    </submittedName>
</protein>
<reference evidence="4" key="3">
    <citation type="submission" date="2016-06" db="UniProtKB">
        <authorList>
            <consortium name="WormBaseParasite"/>
        </authorList>
    </citation>
    <scope>IDENTIFICATION</scope>
</reference>
<evidence type="ECO:0000313" key="4">
    <source>
        <dbReference type="WBParaSite" id="GPLIN_001204200"/>
    </source>
</evidence>
<dbReference type="Proteomes" id="UP000050741">
    <property type="component" value="Unassembled WGS sequence"/>
</dbReference>
<accession>A0A183CGN7</accession>
<dbReference type="AlphaFoldDB" id="A0A183CGN7"/>
<proteinExistence type="predicted"/>
<dbReference type="WBParaSite" id="GPLIN_001204200">
    <property type="protein sequence ID" value="GPLIN_001204200"/>
    <property type="gene ID" value="GPLIN_001204200"/>
</dbReference>
<feature type="compositionally biased region" description="Basic and acidic residues" evidence="2">
    <location>
        <begin position="383"/>
        <end position="392"/>
    </location>
</feature>
<keyword evidence="3" id="KW-1185">Reference proteome</keyword>
<feature type="region of interest" description="Disordered" evidence="2">
    <location>
        <begin position="794"/>
        <end position="840"/>
    </location>
</feature>
<name>A0A183CGN7_GLOPA</name>
<evidence type="ECO:0000256" key="2">
    <source>
        <dbReference type="SAM" id="MobiDB-lite"/>
    </source>
</evidence>
<reference evidence="3" key="1">
    <citation type="submission" date="2013-12" db="EMBL/GenBank/DDBJ databases">
        <authorList>
            <person name="Aslett M."/>
        </authorList>
    </citation>
    <scope>NUCLEOTIDE SEQUENCE [LARGE SCALE GENOMIC DNA]</scope>
    <source>
        <strain evidence="3">Lindley</strain>
    </source>
</reference>
<evidence type="ECO:0000313" key="3">
    <source>
        <dbReference type="Proteomes" id="UP000050741"/>
    </source>
</evidence>
<feature type="coiled-coil region" evidence="1">
    <location>
        <begin position="469"/>
        <end position="516"/>
    </location>
</feature>
<evidence type="ECO:0000256" key="1">
    <source>
        <dbReference type="SAM" id="Coils"/>
    </source>
</evidence>
<feature type="region of interest" description="Disordered" evidence="2">
    <location>
        <begin position="363"/>
        <end position="392"/>
    </location>
</feature>